<feature type="domain" description="Nose resistant-to-fluoxetine protein N-terminal" evidence="3">
    <location>
        <begin position="69"/>
        <end position="221"/>
    </location>
</feature>
<evidence type="ECO:0000256" key="2">
    <source>
        <dbReference type="SAM" id="SignalP"/>
    </source>
</evidence>
<reference evidence="4" key="1">
    <citation type="submission" date="2016-03" db="EMBL/GenBank/DDBJ databases">
        <title>RNAseq analyses of the sensorial organs of adult female Aedes albopictus.</title>
        <authorList>
            <person name="Fabrizio L."/>
            <person name="Ribeiro J.M."/>
            <person name="Arca B."/>
        </authorList>
    </citation>
    <scope>NUCLEOTIDE SEQUENCE</scope>
</reference>
<accession>A0A1W7R5K7</accession>
<dbReference type="Pfam" id="PF01757">
    <property type="entry name" value="Acyl_transf_3"/>
    <property type="match status" value="1"/>
</dbReference>
<feature type="transmembrane region" description="Helical" evidence="1">
    <location>
        <begin position="593"/>
        <end position="611"/>
    </location>
</feature>
<sequence>MKILFRNALLTCLIYVNIVKAQTSVPVTSGSTNKSVSSFENLVILGEILDVFDIRNVGANWSNISKRLTSSCSLEMEYYLRGLQAGKIWAVKMDDSSGKYNQGFFWGNNYWTGSITQCSFIYRKSTTSKNITKVNKNTDLTYINGNFLGASEMMHENPPFIPGFYMLKVLLNNTHTLGPPRTVLMGLCLPGSCQLNDVVEMTKKDEPPTKHFHVLGVRSPTLNNFSLWKDFTFQILFSATLFVALLLFGGTGYDLVLRKKYADKIRMKKYSKDLSSESSSGLGCTTYDLTQGLPDKANKVNCSAFGIPTGVNNNNSDENLAIEPTPPEEEKLGVCAELLLSFSVVTNFQAICDKNVGNDTIPSIHGLRAISMLWVILGHTMIVVFKYSDNMELRKVVEREVLFQAILNGAYSVDTFFFISGFLVSYIYFRTNAKGKLEKLTQGVNEFTAGSYHFFGLVGYRFVRLTAPYLYVLGVVEVVMRYLEQNSVFEPPTQDHINCPKYWWRNILYVNTLFPVEQMCMLWSWYLADDTQFYIIGAIILIIAVRHFKFAAGMLIVFMISSWATTAYIAFSNNHMPNADDPFALFDKIYDKPWTRLGPYLVGMCVGWILFKTNCKIKMSKLAVISGWTASVVMMLYLLFGLFNTTLTQLAAAAYSSLSHTAWAMACAWVIIACSTGHGGWVNNLLSAPLLYPFSRVTYCAYLVHPIVNRIYAMESDSPIHMSPNSLTTLYLGQVVSSYILAFLISLSFEAPVVTMLRILSPNRKRQI</sequence>
<feature type="chain" id="PRO_5012145272" description="Nose resistant-to-fluoxetine protein N-terminal domain-containing protein" evidence="2">
    <location>
        <begin position="22"/>
        <end position="768"/>
    </location>
</feature>
<feature type="transmembrane region" description="Helical" evidence="1">
    <location>
        <begin position="405"/>
        <end position="429"/>
    </location>
</feature>
<protein>
    <recommendedName>
        <fullName evidence="3">Nose resistant-to-fluoxetine protein N-terminal domain-containing protein</fullName>
    </recommendedName>
</protein>
<feature type="transmembrane region" description="Helical" evidence="1">
    <location>
        <begin position="367"/>
        <end position="385"/>
    </location>
</feature>
<dbReference type="Pfam" id="PF20146">
    <property type="entry name" value="NRF"/>
    <property type="match status" value="1"/>
</dbReference>
<dbReference type="InterPro" id="IPR006621">
    <property type="entry name" value="Nose-resist-to-fluoxetine_N"/>
</dbReference>
<keyword evidence="1" id="KW-0812">Transmembrane</keyword>
<dbReference type="AlphaFoldDB" id="A0A1W7R5K7"/>
<dbReference type="VEuPathDB" id="VectorBase:AALF027970"/>
<dbReference type="SMART" id="SM00703">
    <property type="entry name" value="NRF"/>
    <property type="match status" value="1"/>
</dbReference>
<keyword evidence="2" id="KW-0732">Signal</keyword>
<feature type="transmembrane region" description="Helical" evidence="1">
    <location>
        <begin position="663"/>
        <end position="682"/>
    </location>
</feature>
<keyword evidence="1" id="KW-0472">Membrane</keyword>
<feature type="transmembrane region" description="Helical" evidence="1">
    <location>
        <begin position="694"/>
        <end position="712"/>
    </location>
</feature>
<feature type="transmembrane region" description="Helical" evidence="1">
    <location>
        <begin position="235"/>
        <end position="257"/>
    </location>
</feature>
<feature type="transmembrane region" description="Helical" evidence="1">
    <location>
        <begin position="555"/>
        <end position="573"/>
    </location>
</feature>
<feature type="transmembrane region" description="Helical" evidence="1">
    <location>
        <begin position="532"/>
        <end position="548"/>
    </location>
</feature>
<keyword evidence="1" id="KW-1133">Transmembrane helix</keyword>
<dbReference type="EMBL" id="GEHC01001350">
    <property type="protein sequence ID" value="JAV46295.1"/>
    <property type="molecule type" value="Transcribed_RNA"/>
</dbReference>
<dbReference type="InterPro" id="IPR052728">
    <property type="entry name" value="O2_lipid_transport_reg"/>
</dbReference>
<evidence type="ECO:0000313" key="4">
    <source>
        <dbReference type="EMBL" id="JAV46295.1"/>
    </source>
</evidence>
<proteinExistence type="predicted"/>
<dbReference type="PANTHER" id="PTHR11161">
    <property type="entry name" value="O-ACYLTRANSFERASE"/>
    <property type="match status" value="1"/>
</dbReference>
<dbReference type="VEuPathDB" id="VectorBase:AALC636_010542"/>
<dbReference type="VEuPathDB" id="VectorBase:AALC636_029008"/>
<feature type="transmembrane region" description="Helical" evidence="1">
    <location>
        <begin position="623"/>
        <end position="643"/>
    </location>
</feature>
<evidence type="ECO:0000256" key="1">
    <source>
        <dbReference type="SAM" id="Phobius"/>
    </source>
</evidence>
<organism evidence="4">
    <name type="scientific">Aedes albopictus</name>
    <name type="common">Asian tiger mosquito</name>
    <name type="synonym">Stegomyia albopicta</name>
    <dbReference type="NCBI Taxonomy" id="7160"/>
    <lineage>
        <taxon>Eukaryota</taxon>
        <taxon>Metazoa</taxon>
        <taxon>Ecdysozoa</taxon>
        <taxon>Arthropoda</taxon>
        <taxon>Hexapoda</taxon>
        <taxon>Insecta</taxon>
        <taxon>Pterygota</taxon>
        <taxon>Neoptera</taxon>
        <taxon>Endopterygota</taxon>
        <taxon>Diptera</taxon>
        <taxon>Nematocera</taxon>
        <taxon>Culicoidea</taxon>
        <taxon>Culicidae</taxon>
        <taxon>Culicinae</taxon>
        <taxon>Aedini</taxon>
        <taxon>Aedes</taxon>
        <taxon>Stegomyia</taxon>
    </lineage>
</organism>
<dbReference type="VEuPathDB" id="VectorBase:AALFPA_053733"/>
<evidence type="ECO:0000259" key="3">
    <source>
        <dbReference type="SMART" id="SM00703"/>
    </source>
</evidence>
<feature type="transmembrane region" description="Helical" evidence="1">
    <location>
        <begin position="732"/>
        <end position="760"/>
    </location>
</feature>
<name>A0A1W7R5K7_AEDAL</name>
<dbReference type="InterPro" id="IPR002656">
    <property type="entry name" value="Acyl_transf_3_dom"/>
</dbReference>
<feature type="signal peptide" evidence="2">
    <location>
        <begin position="1"/>
        <end position="21"/>
    </location>
</feature>
<dbReference type="PANTHER" id="PTHR11161:SF72">
    <property type="entry name" value="FI21449P1"/>
    <property type="match status" value="1"/>
</dbReference>
<dbReference type="GO" id="GO:0016747">
    <property type="term" value="F:acyltransferase activity, transferring groups other than amino-acyl groups"/>
    <property type="evidence" value="ECO:0007669"/>
    <property type="project" value="InterPro"/>
</dbReference>